<dbReference type="InterPro" id="IPR014001">
    <property type="entry name" value="Helicase_ATP-bd"/>
</dbReference>
<dbReference type="GO" id="GO:0008270">
    <property type="term" value="F:zinc ion binding"/>
    <property type="evidence" value="ECO:0007669"/>
    <property type="project" value="InterPro"/>
</dbReference>
<dbReference type="GO" id="GO:0043138">
    <property type="term" value="F:3'-5' DNA helicase activity"/>
    <property type="evidence" value="ECO:0007669"/>
    <property type="project" value="TreeGrafter"/>
</dbReference>
<dbReference type="GO" id="GO:0006289">
    <property type="term" value="P:nucleotide-excision repair"/>
    <property type="evidence" value="ECO:0007669"/>
    <property type="project" value="TreeGrafter"/>
</dbReference>
<evidence type="ECO:0000259" key="3">
    <source>
        <dbReference type="PROSITE" id="PS51192"/>
    </source>
</evidence>
<dbReference type="PATRIC" id="fig|360411.5.peg.1230"/>
<feature type="domain" description="Helicase C-terminal" evidence="4">
    <location>
        <begin position="279"/>
        <end position="426"/>
    </location>
</feature>
<gene>
    <name evidence="5" type="ORF">AC812_15665</name>
</gene>
<dbReference type="Pfam" id="PF00270">
    <property type="entry name" value="DEAD"/>
    <property type="match status" value="1"/>
</dbReference>
<keyword evidence="6" id="KW-1185">Reference proteome</keyword>
<dbReference type="Pfam" id="PF01844">
    <property type="entry name" value="HNH"/>
    <property type="match status" value="1"/>
</dbReference>
<keyword evidence="1" id="KW-0547">Nucleotide-binding</keyword>
<dbReference type="GO" id="GO:0004519">
    <property type="term" value="F:endonuclease activity"/>
    <property type="evidence" value="ECO:0007669"/>
    <property type="project" value="InterPro"/>
</dbReference>
<feature type="domain" description="Helicase ATP-binding" evidence="3">
    <location>
        <begin position="62"/>
        <end position="241"/>
    </location>
</feature>
<dbReference type="InterPro" id="IPR002711">
    <property type="entry name" value="HNH"/>
</dbReference>
<dbReference type="InterPro" id="IPR018973">
    <property type="entry name" value="MZB"/>
</dbReference>
<dbReference type="CDD" id="cd18797">
    <property type="entry name" value="SF2_C_Hrq"/>
    <property type="match status" value="1"/>
</dbReference>
<dbReference type="CDD" id="cd17923">
    <property type="entry name" value="DEXHc_Hrq1-like"/>
    <property type="match status" value="1"/>
</dbReference>
<dbReference type="SMART" id="SM00490">
    <property type="entry name" value="HELICc"/>
    <property type="match status" value="1"/>
</dbReference>
<dbReference type="Gene3D" id="1.10.30.50">
    <property type="match status" value="1"/>
</dbReference>
<comment type="caution">
    <text evidence="5">The sequence shown here is derived from an EMBL/GenBank/DDBJ whole genome shotgun (WGS) entry which is preliminary data.</text>
</comment>
<dbReference type="InterPro" id="IPR003615">
    <property type="entry name" value="HNH_nuc"/>
</dbReference>
<dbReference type="AlphaFoldDB" id="A0A0P6WZY1"/>
<dbReference type="PANTHER" id="PTHR47957:SF3">
    <property type="entry name" value="ATP-DEPENDENT HELICASE HRQ1"/>
    <property type="match status" value="1"/>
</dbReference>
<evidence type="ECO:0000256" key="1">
    <source>
        <dbReference type="ARBA" id="ARBA00022741"/>
    </source>
</evidence>
<dbReference type="RefSeq" id="WP_061916715.1">
    <property type="nucleotide sequence ID" value="NZ_DF967971.1"/>
</dbReference>
<dbReference type="Proteomes" id="UP000050514">
    <property type="component" value="Unassembled WGS sequence"/>
</dbReference>
<name>A0A0P6WZY1_9CHLR</name>
<sequence length="835" mass="93733">MKKILDFWQNDPSLSPNISTIHVTNANPGHFVPLPEKLDKALVDALLQENIKALYRHQWEAIQNITQSKHTIITTGTASGKSLCYLLPILDKCLKDNTATSLLLFPTKALTQDQLNTFLRLSPSTFHSSIAIYDGDTPSSQRAKIRQTARILLSNPDMLHTAILPHHPNWERFFRGLTFVVLDEVHLYRGVFGSHIANLIRRLKRVGQFYSASPIFILTSATVANAKEHAENLIEEPFQQISDSQSPRGTKYFLLYNPPIVHEELGVRRSALSEAVRMSGDLIVKGIQTLLFTHTRKNVEIGMKLLQSQNPDKAHQIFAYRSGYLPTERRKTEEALKTGKAKAVVATNALELGIDIGGMEAVIISGYPGSIAATHQQAGRAGRQKQDSLAVLVASSNPLDQYILKHPEYLFENPPEMALINPNNPLILYQHIRCAVFELPFRQNDTFGKLPWEDIHPYLQVLTLNREVFATADRFIWRANQYPSQNVSLRSTSGDSFLLQVEEDDRLITIGELDQASVDWMAHPNAIYLHQGQTFIVQELDFEKKLVRLSSFNGDYYTQPLMDQTIRTISEEKNQSVPGGAIHFGEIEVTRQLKGFRKISWLTKEILATEELELPPRTMRTVGYWIELDAVSVQKLSEYNLWSGKPNNYGPNWEKQRKLARQRDQYTCQLCGIPEKGTPHHVHHKIPFRQFPSYEQANRLENLITLCPVCHHKAESVVRIRTGLSGLRFLLSQIAPLFVLCDPGDLGSHSDPQSPISQGNPIVMLYDNSPAGIGLSETLFEKHEPILNSALEVVQNCPCGEGCPSCVGVGGENGSAGKVEAIAILKILNGQPLRL</sequence>
<evidence type="ECO:0000259" key="4">
    <source>
        <dbReference type="PROSITE" id="PS51194"/>
    </source>
</evidence>
<protein>
    <recommendedName>
        <fullName evidence="7">DEAD/DEAH box helicase</fullName>
    </recommendedName>
</protein>
<dbReference type="GO" id="GO:0036297">
    <property type="term" value="P:interstrand cross-link repair"/>
    <property type="evidence" value="ECO:0007669"/>
    <property type="project" value="TreeGrafter"/>
</dbReference>
<evidence type="ECO:0008006" key="7">
    <source>
        <dbReference type="Google" id="ProtNLM"/>
    </source>
</evidence>
<dbReference type="CDD" id="cd00085">
    <property type="entry name" value="HNHc"/>
    <property type="match status" value="1"/>
</dbReference>
<dbReference type="InterPro" id="IPR055227">
    <property type="entry name" value="HRQ1_WHD"/>
</dbReference>
<dbReference type="EMBL" id="LGHJ01000023">
    <property type="protein sequence ID" value="KPL72452.1"/>
    <property type="molecule type" value="Genomic_DNA"/>
</dbReference>
<accession>A0A0P6WZY1</accession>
<evidence type="ECO:0000313" key="5">
    <source>
        <dbReference type="EMBL" id="KPL72452.1"/>
    </source>
</evidence>
<dbReference type="PROSITE" id="PS51192">
    <property type="entry name" value="HELICASE_ATP_BIND_1"/>
    <property type="match status" value="1"/>
</dbReference>
<dbReference type="OrthoDB" id="9774462at2"/>
<dbReference type="STRING" id="360411.AC812_15665"/>
<keyword evidence="2" id="KW-0067">ATP-binding</keyword>
<dbReference type="Pfam" id="PF09369">
    <property type="entry name" value="MZB"/>
    <property type="match status" value="1"/>
</dbReference>
<dbReference type="Pfam" id="PF22982">
    <property type="entry name" value="WHD_HRQ1"/>
    <property type="match status" value="1"/>
</dbReference>
<dbReference type="InterPro" id="IPR011545">
    <property type="entry name" value="DEAD/DEAH_box_helicase_dom"/>
</dbReference>
<dbReference type="GO" id="GO:0005524">
    <property type="term" value="F:ATP binding"/>
    <property type="evidence" value="ECO:0007669"/>
    <property type="project" value="UniProtKB-KW"/>
</dbReference>
<organism evidence="5 6">
    <name type="scientific">Bellilinea caldifistulae</name>
    <dbReference type="NCBI Taxonomy" id="360411"/>
    <lineage>
        <taxon>Bacteria</taxon>
        <taxon>Bacillati</taxon>
        <taxon>Chloroflexota</taxon>
        <taxon>Anaerolineae</taxon>
        <taxon>Anaerolineales</taxon>
        <taxon>Anaerolineaceae</taxon>
        <taxon>Bellilinea</taxon>
    </lineage>
</organism>
<dbReference type="SMART" id="SM00507">
    <property type="entry name" value="HNHc"/>
    <property type="match status" value="1"/>
</dbReference>
<dbReference type="InterPro" id="IPR001650">
    <property type="entry name" value="Helicase_C-like"/>
</dbReference>
<dbReference type="InterPro" id="IPR027417">
    <property type="entry name" value="P-loop_NTPase"/>
</dbReference>
<dbReference type="Pfam" id="PF00271">
    <property type="entry name" value="Helicase_C"/>
    <property type="match status" value="1"/>
</dbReference>
<dbReference type="PANTHER" id="PTHR47957">
    <property type="entry name" value="ATP-DEPENDENT HELICASE HRQ1"/>
    <property type="match status" value="1"/>
</dbReference>
<dbReference type="PROSITE" id="PS51194">
    <property type="entry name" value="HELICASE_CTER"/>
    <property type="match status" value="1"/>
</dbReference>
<dbReference type="SUPFAM" id="SSF52540">
    <property type="entry name" value="P-loop containing nucleoside triphosphate hydrolases"/>
    <property type="match status" value="1"/>
</dbReference>
<dbReference type="Gene3D" id="3.40.50.300">
    <property type="entry name" value="P-loop containing nucleotide triphosphate hydrolases"/>
    <property type="match status" value="2"/>
</dbReference>
<proteinExistence type="predicted"/>
<dbReference type="SMART" id="SM00487">
    <property type="entry name" value="DEXDc"/>
    <property type="match status" value="1"/>
</dbReference>
<dbReference type="GO" id="GO:0003676">
    <property type="term" value="F:nucleic acid binding"/>
    <property type="evidence" value="ECO:0007669"/>
    <property type="project" value="InterPro"/>
</dbReference>
<reference evidence="5 6" key="1">
    <citation type="submission" date="2015-07" db="EMBL/GenBank/DDBJ databases">
        <title>Draft genome of Bellilinea caldifistulae DSM 17877.</title>
        <authorList>
            <person name="Hemp J."/>
            <person name="Ward L.M."/>
            <person name="Pace L.A."/>
            <person name="Fischer W.W."/>
        </authorList>
    </citation>
    <scope>NUCLEOTIDE SEQUENCE [LARGE SCALE GENOMIC DNA]</scope>
    <source>
        <strain evidence="5 6">GOMI-1</strain>
    </source>
</reference>
<evidence type="ECO:0000256" key="2">
    <source>
        <dbReference type="ARBA" id="ARBA00022840"/>
    </source>
</evidence>
<evidence type="ECO:0000313" key="6">
    <source>
        <dbReference type="Proteomes" id="UP000050514"/>
    </source>
</evidence>